<dbReference type="GeneID" id="19467988"/>
<protein>
    <submittedName>
        <fullName evidence="1">Uncharacterized protein</fullName>
    </submittedName>
</protein>
<sequence length="267" mass="29348">MFSRLNLGNPAPPQQPINVDTAGIRAYHQDMLLYISTRMSDTLPSNAPETIAKLYRDSGLITADERTWGQFLRESHDQEACSELRDQELPEEDDTGALTFEEIQDARLNLHPANGAASGLEGYDADDEASIFDYFSRLPSPISPLARPAHVEVPAQSPPPAYDDIIITEDDEVEMLPPYSRADGPPAYPEVEPVAPPAPIVTWEEIAPPEPQENPWREAEQAAWPIVPLTANERALVEGGAFFFGLGGNADAILDPMNLQMFQQSGI</sequence>
<dbReference type="HOGENOM" id="CLU_1209928_0_0_1"/>
<organism evidence="1 2">
    <name type="scientific">Glarea lozoyensis (strain ATCC 20868 / MF5171)</name>
    <dbReference type="NCBI Taxonomy" id="1116229"/>
    <lineage>
        <taxon>Eukaryota</taxon>
        <taxon>Fungi</taxon>
        <taxon>Dikarya</taxon>
        <taxon>Ascomycota</taxon>
        <taxon>Pezizomycotina</taxon>
        <taxon>Leotiomycetes</taxon>
        <taxon>Helotiales</taxon>
        <taxon>Helotiaceae</taxon>
        <taxon>Glarea</taxon>
    </lineage>
</organism>
<dbReference type="RefSeq" id="XP_008076092.1">
    <property type="nucleotide sequence ID" value="XM_008077901.1"/>
</dbReference>
<accession>S3DEH0</accession>
<name>S3DEH0_GLAL2</name>
<evidence type="ECO:0000313" key="2">
    <source>
        <dbReference type="Proteomes" id="UP000016922"/>
    </source>
</evidence>
<gene>
    <name evidence="1" type="ORF">GLAREA_08940</name>
</gene>
<keyword evidence="2" id="KW-1185">Reference proteome</keyword>
<dbReference type="Proteomes" id="UP000016922">
    <property type="component" value="Unassembled WGS sequence"/>
</dbReference>
<dbReference type="KEGG" id="glz:GLAREA_08940"/>
<proteinExistence type="predicted"/>
<evidence type="ECO:0000313" key="1">
    <source>
        <dbReference type="EMBL" id="EPE36777.1"/>
    </source>
</evidence>
<reference evidence="1 2" key="1">
    <citation type="journal article" date="2013" name="BMC Genomics">
        <title>Genomics-driven discovery of the pneumocandin biosynthetic gene cluster in the fungus Glarea lozoyensis.</title>
        <authorList>
            <person name="Chen L."/>
            <person name="Yue Q."/>
            <person name="Zhang X."/>
            <person name="Xiang M."/>
            <person name="Wang C."/>
            <person name="Li S."/>
            <person name="Che Y."/>
            <person name="Ortiz-Lopez F.J."/>
            <person name="Bills G.F."/>
            <person name="Liu X."/>
            <person name="An Z."/>
        </authorList>
    </citation>
    <scope>NUCLEOTIDE SEQUENCE [LARGE SCALE GENOMIC DNA]</scope>
    <source>
        <strain evidence="2">ATCC 20868 / MF5171</strain>
    </source>
</reference>
<dbReference type="OrthoDB" id="10310527at2759"/>
<dbReference type="AlphaFoldDB" id="S3DEH0"/>
<dbReference type="EMBL" id="KE145352">
    <property type="protein sequence ID" value="EPE36777.1"/>
    <property type="molecule type" value="Genomic_DNA"/>
</dbReference>